<keyword evidence="3" id="KW-1185">Reference proteome</keyword>
<gene>
    <name evidence="2" type="ORF">ACFQGU_09185</name>
</gene>
<dbReference type="InterPro" id="IPR036736">
    <property type="entry name" value="ACP-like_sf"/>
</dbReference>
<dbReference type="InterPro" id="IPR009081">
    <property type="entry name" value="PP-bd_ACP"/>
</dbReference>
<dbReference type="EMBL" id="JBHSTI010000008">
    <property type="protein sequence ID" value="MFC6238052.1"/>
    <property type="molecule type" value="Genomic_DNA"/>
</dbReference>
<dbReference type="Proteomes" id="UP001596138">
    <property type="component" value="Unassembled WGS sequence"/>
</dbReference>
<feature type="domain" description="Carrier" evidence="1">
    <location>
        <begin position="1"/>
        <end position="77"/>
    </location>
</feature>
<organism evidence="2 3">
    <name type="scientific">Longivirga aurantiaca</name>
    <dbReference type="NCBI Taxonomy" id="1837743"/>
    <lineage>
        <taxon>Bacteria</taxon>
        <taxon>Bacillati</taxon>
        <taxon>Actinomycetota</taxon>
        <taxon>Actinomycetes</taxon>
        <taxon>Sporichthyales</taxon>
        <taxon>Sporichthyaceae</taxon>
        <taxon>Longivirga</taxon>
    </lineage>
</organism>
<evidence type="ECO:0000259" key="1">
    <source>
        <dbReference type="PROSITE" id="PS50075"/>
    </source>
</evidence>
<dbReference type="SUPFAM" id="SSF47336">
    <property type="entry name" value="ACP-like"/>
    <property type="match status" value="1"/>
</dbReference>
<evidence type="ECO:0000313" key="3">
    <source>
        <dbReference type="Proteomes" id="UP001596138"/>
    </source>
</evidence>
<proteinExistence type="predicted"/>
<sequence>MDARAAVLDLIAEIAPEIDIEAVPDDEDLRDAVDLDSLDFLTLVERVHETTGVDVPENDYDQVRTLRGWSDYLVARAG</sequence>
<comment type="caution">
    <text evidence="2">The sequence shown here is derived from an EMBL/GenBank/DDBJ whole genome shotgun (WGS) entry which is preliminary data.</text>
</comment>
<name>A0ABW1T025_9ACTN</name>
<dbReference type="Gene3D" id="1.10.1200.10">
    <property type="entry name" value="ACP-like"/>
    <property type="match status" value="1"/>
</dbReference>
<protein>
    <submittedName>
        <fullName evidence="2">Acyl carrier protein</fullName>
    </submittedName>
</protein>
<evidence type="ECO:0000313" key="2">
    <source>
        <dbReference type="EMBL" id="MFC6238052.1"/>
    </source>
</evidence>
<dbReference type="RefSeq" id="WP_386765913.1">
    <property type="nucleotide sequence ID" value="NZ_JBHSTI010000008.1"/>
</dbReference>
<accession>A0ABW1T025</accession>
<dbReference type="Pfam" id="PF00550">
    <property type="entry name" value="PP-binding"/>
    <property type="match status" value="1"/>
</dbReference>
<dbReference type="PROSITE" id="PS50075">
    <property type="entry name" value="CARRIER"/>
    <property type="match status" value="1"/>
</dbReference>
<reference evidence="3" key="1">
    <citation type="journal article" date="2019" name="Int. J. Syst. Evol. Microbiol.">
        <title>The Global Catalogue of Microorganisms (GCM) 10K type strain sequencing project: providing services to taxonomists for standard genome sequencing and annotation.</title>
        <authorList>
            <consortium name="The Broad Institute Genomics Platform"/>
            <consortium name="The Broad Institute Genome Sequencing Center for Infectious Disease"/>
            <person name="Wu L."/>
            <person name="Ma J."/>
        </authorList>
    </citation>
    <scope>NUCLEOTIDE SEQUENCE [LARGE SCALE GENOMIC DNA]</scope>
    <source>
        <strain evidence="3">CGMCC 4.7317</strain>
    </source>
</reference>